<keyword evidence="5 8" id="KW-0812">Transmembrane</keyword>
<evidence type="ECO:0000256" key="1">
    <source>
        <dbReference type="ARBA" id="ARBA00004651"/>
    </source>
</evidence>
<dbReference type="Pfam" id="PF01925">
    <property type="entry name" value="TauE"/>
    <property type="match status" value="1"/>
</dbReference>
<feature type="transmembrane region" description="Helical" evidence="8">
    <location>
        <begin position="164"/>
        <end position="187"/>
    </location>
</feature>
<organism evidence="10 11">
    <name type="scientific">Bordetella pseudohinzii</name>
    <dbReference type="NCBI Taxonomy" id="1331258"/>
    <lineage>
        <taxon>Bacteria</taxon>
        <taxon>Pseudomonadati</taxon>
        <taxon>Pseudomonadota</taxon>
        <taxon>Betaproteobacteria</taxon>
        <taxon>Burkholderiales</taxon>
        <taxon>Alcaligenaceae</taxon>
        <taxon>Bordetella</taxon>
    </lineage>
</organism>
<feature type="transmembrane region" description="Helical" evidence="8">
    <location>
        <begin position="77"/>
        <end position="96"/>
    </location>
</feature>
<evidence type="ECO:0000256" key="8">
    <source>
        <dbReference type="RuleBase" id="RU363041"/>
    </source>
</evidence>
<keyword evidence="12" id="KW-1185">Reference proteome</keyword>
<sequence length="256" mass="27722">MTPTQHLLFLLAVAVATYAQTMTGFAFGLVLLGLSSLFALAPLPDMSNTVSILTLINALVAIGRSRPHVDWTLLRPALISSLIGVGLGVAALDLIHGRMSVILQWLLGLTILVCAFMLVMQARQLARVSRKPVFVFFGIISGLLGGLFSSAGPPMVYQLYRQPLPLAVIRNSLLVIFAANAVVRLSLVTWQGSIHANTLWMSLEAFPIVVVLTWLVRRFASADSIKTVKRMVFVLLIAAGLGLFVPASRTLLNMVF</sequence>
<comment type="similarity">
    <text evidence="2 8">Belongs to the 4-toluene sulfonate uptake permease (TSUP) (TC 2.A.102) family.</text>
</comment>
<dbReference type="InterPro" id="IPR052017">
    <property type="entry name" value="TSUP"/>
</dbReference>
<accession>A0A0M7D5J5</accession>
<feature type="transmembrane region" description="Helical" evidence="8">
    <location>
        <begin position="7"/>
        <end position="40"/>
    </location>
</feature>
<dbReference type="GO" id="GO:0005886">
    <property type="term" value="C:plasma membrane"/>
    <property type="evidence" value="ECO:0007669"/>
    <property type="project" value="UniProtKB-SubCell"/>
</dbReference>
<dbReference type="InterPro" id="IPR002781">
    <property type="entry name" value="TM_pro_TauE-like"/>
</dbReference>
<accession>A0A0J6C001</accession>
<proteinExistence type="inferred from homology"/>
<evidence type="ECO:0000256" key="7">
    <source>
        <dbReference type="ARBA" id="ARBA00023136"/>
    </source>
</evidence>
<evidence type="ECO:0000256" key="5">
    <source>
        <dbReference type="ARBA" id="ARBA00022692"/>
    </source>
</evidence>
<dbReference type="AlphaFoldDB" id="A0A0J6C001"/>
<feature type="transmembrane region" description="Helical" evidence="8">
    <location>
        <begin position="199"/>
        <end position="220"/>
    </location>
</feature>
<feature type="transmembrane region" description="Helical" evidence="8">
    <location>
        <begin position="232"/>
        <end position="252"/>
    </location>
</feature>
<dbReference type="KEGG" id="bpdz:BBN53_04870"/>
<evidence type="ECO:0000313" key="9">
    <source>
        <dbReference type="EMBL" id="ANY15282.1"/>
    </source>
</evidence>
<evidence type="ECO:0000256" key="4">
    <source>
        <dbReference type="ARBA" id="ARBA00022475"/>
    </source>
</evidence>
<keyword evidence="3" id="KW-0813">Transport</keyword>
<keyword evidence="7 8" id="KW-0472">Membrane</keyword>
<keyword evidence="4 8" id="KW-1003">Cell membrane</keyword>
<dbReference type="OrthoDB" id="7029178at2"/>
<evidence type="ECO:0000313" key="12">
    <source>
        <dbReference type="Proteomes" id="UP000092950"/>
    </source>
</evidence>
<evidence type="ECO:0000256" key="6">
    <source>
        <dbReference type="ARBA" id="ARBA00022989"/>
    </source>
</evidence>
<dbReference type="Proteomes" id="UP000092950">
    <property type="component" value="Chromosome"/>
</dbReference>
<evidence type="ECO:0000256" key="2">
    <source>
        <dbReference type="ARBA" id="ARBA00009142"/>
    </source>
</evidence>
<dbReference type="PANTHER" id="PTHR30269">
    <property type="entry name" value="TRANSMEMBRANE PROTEIN YFCA"/>
    <property type="match status" value="1"/>
</dbReference>
<protein>
    <recommendedName>
        <fullName evidence="8">Probable membrane transporter protein</fullName>
    </recommendedName>
</protein>
<comment type="subcellular location">
    <subcellularLocation>
        <location evidence="1 8">Cell membrane</location>
        <topology evidence="1 8">Multi-pass membrane protein</topology>
    </subcellularLocation>
</comment>
<dbReference type="Proteomes" id="UP000053096">
    <property type="component" value="Unassembled WGS sequence"/>
</dbReference>
<dbReference type="EMBL" id="CYTV01000002">
    <property type="protein sequence ID" value="CUI48778.1"/>
    <property type="molecule type" value="Genomic_DNA"/>
</dbReference>
<feature type="transmembrane region" description="Helical" evidence="8">
    <location>
        <begin position="46"/>
        <end position="65"/>
    </location>
</feature>
<reference evidence="10 11" key="1">
    <citation type="submission" date="2015-09" db="EMBL/GenBank/DDBJ databases">
        <authorList>
            <person name="Jackson K.R."/>
            <person name="Lunt B.L."/>
            <person name="Fisher J.N.B."/>
            <person name="Gardner A.V."/>
            <person name="Bailey M.E."/>
            <person name="Deus L.M."/>
            <person name="Earl A.S."/>
            <person name="Gibby P.D."/>
            <person name="Hartmann K.A."/>
            <person name="Liu J.E."/>
            <person name="Manci A.M."/>
            <person name="Nielsen D.A."/>
            <person name="Solomon M.B."/>
            <person name="Breakwell D.P."/>
            <person name="Burnett S.H."/>
            <person name="Grose J.H."/>
        </authorList>
    </citation>
    <scope>NUCLEOTIDE SEQUENCE [LARGE SCALE GENOMIC DNA]</scope>
    <source>
        <strain evidence="10 11">2789STDY5608636</strain>
    </source>
</reference>
<dbReference type="RefSeq" id="WP_043214778.1">
    <property type="nucleotide sequence ID" value="NZ_CAJGUP010000163.1"/>
</dbReference>
<evidence type="ECO:0000313" key="11">
    <source>
        <dbReference type="Proteomes" id="UP000053096"/>
    </source>
</evidence>
<gene>
    <name evidence="9" type="ORF">BBN53_04870</name>
    <name evidence="10" type="ORF">ERS370011_00762</name>
</gene>
<dbReference type="PANTHER" id="PTHR30269:SF37">
    <property type="entry name" value="MEMBRANE TRANSPORTER PROTEIN"/>
    <property type="match status" value="1"/>
</dbReference>
<feature type="transmembrane region" description="Helical" evidence="8">
    <location>
        <begin position="132"/>
        <end position="152"/>
    </location>
</feature>
<name>A0A0J6C001_9BORD</name>
<evidence type="ECO:0000256" key="3">
    <source>
        <dbReference type="ARBA" id="ARBA00022448"/>
    </source>
</evidence>
<reference evidence="9 12" key="2">
    <citation type="submission" date="2016-07" db="EMBL/GenBank/DDBJ databases">
        <title>Complete genome sequences of Bordetella pseudohinzii.</title>
        <authorList>
            <person name="Spilker T."/>
            <person name="Darrah R."/>
            <person name="LiPuma J.J."/>
        </authorList>
    </citation>
    <scope>NUCLEOTIDE SEQUENCE [LARGE SCALE GENOMIC DNA]</scope>
    <source>
        <strain evidence="9 12">HI4681</strain>
    </source>
</reference>
<feature type="transmembrane region" description="Helical" evidence="8">
    <location>
        <begin position="102"/>
        <end position="120"/>
    </location>
</feature>
<dbReference type="EMBL" id="CP016440">
    <property type="protein sequence ID" value="ANY15282.1"/>
    <property type="molecule type" value="Genomic_DNA"/>
</dbReference>
<keyword evidence="6 8" id="KW-1133">Transmembrane helix</keyword>
<evidence type="ECO:0000313" key="10">
    <source>
        <dbReference type="EMBL" id="CUI48778.1"/>
    </source>
</evidence>